<keyword evidence="8" id="KW-0496">Mitochondrion</keyword>
<evidence type="ECO:0000256" key="2">
    <source>
        <dbReference type="ARBA" id="ARBA00022730"/>
    </source>
</evidence>
<evidence type="ECO:0000256" key="1">
    <source>
        <dbReference type="ARBA" id="ARBA00007465"/>
    </source>
</evidence>
<gene>
    <name evidence="8" type="primary">rps4</name>
</gene>
<geneLocation type="mitochondrion" evidence="8"/>
<dbReference type="InterPro" id="IPR022801">
    <property type="entry name" value="Ribosomal_uS4"/>
</dbReference>
<name>A0A2R4A3P2_9STRA</name>
<proteinExistence type="inferred from homology"/>
<dbReference type="EMBL" id="MF997424">
    <property type="protein sequence ID" value="AVR57673.1"/>
    <property type="molecule type" value="Genomic_DNA"/>
</dbReference>
<accession>A0A2R4A3P2</accession>
<dbReference type="AlphaFoldDB" id="A0A2R4A3P2"/>
<dbReference type="Gene3D" id="3.10.290.10">
    <property type="entry name" value="RNA-binding S4 domain"/>
    <property type="match status" value="1"/>
</dbReference>
<evidence type="ECO:0000256" key="3">
    <source>
        <dbReference type="ARBA" id="ARBA00022884"/>
    </source>
</evidence>
<feature type="domain" description="RNA-binding S4" evidence="7">
    <location>
        <begin position="127"/>
        <end position="189"/>
    </location>
</feature>
<evidence type="ECO:0000256" key="4">
    <source>
        <dbReference type="ARBA" id="ARBA00022980"/>
    </source>
</evidence>
<dbReference type="GO" id="GO:0042274">
    <property type="term" value="P:ribosomal small subunit biogenesis"/>
    <property type="evidence" value="ECO:0007669"/>
    <property type="project" value="TreeGrafter"/>
</dbReference>
<sequence>MSLKEKNRFKPIFKQLIRLRENVQNRQKILKFKKKKWQTFLTFYSYRLKNYKKFKPLDHTKYFVTKHGTRGMSYKKRFRDTLQAGRKLRIFYGNLLKKYFKKKIRIAIKKKQSKKRIENTFLNFFETRLDTVLYRAKFAPTVRSAQQLILHGKVYVNQVQVKSKAYHLKSGDVVNLSLDSLNLYENHIINSIKWSVPPKHLLINYRTLQILFLNNLESTNLASEFLFNLKLQKILVNYSKQ</sequence>
<dbReference type="GO" id="GO:0003735">
    <property type="term" value="F:structural constituent of ribosome"/>
    <property type="evidence" value="ECO:0007669"/>
    <property type="project" value="TreeGrafter"/>
</dbReference>
<dbReference type="InterPro" id="IPR002942">
    <property type="entry name" value="S4_RNA-bd"/>
</dbReference>
<keyword evidence="4 8" id="KW-0689">Ribosomal protein</keyword>
<dbReference type="PROSITE" id="PS50889">
    <property type="entry name" value="S4"/>
    <property type="match status" value="1"/>
</dbReference>
<dbReference type="PANTHER" id="PTHR11831">
    <property type="entry name" value="30S 40S RIBOSOMAL PROTEIN"/>
    <property type="match status" value="1"/>
</dbReference>
<organism evidence="8">
    <name type="scientific">Halamphora calidilacuna</name>
    <dbReference type="NCBI Taxonomy" id="2133758"/>
    <lineage>
        <taxon>Eukaryota</taxon>
        <taxon>Sar</taxon>
        <taxon>Stramenopiles</taxon>
        <taxon>Ochrophyta</taxon>
        <taxon>Bacillariophyta</taxon>
        <taxon>Bacillariophyceae</taxon>
        <taxon>Bacillariophycidae</taxon>
        <taxon>Naviculales</taxon>
        <taxon>Amphipleuraceae</taxon>
        <taxon>Halamphora</taxon>
    </lineage>
</organism>
<dbReference type="Pfam" id="PF01479">
    <property type="entry name" value="S4"/>
    <property type="match status" value="1"/>
</dbReference>
<comment type="similarity">
    <text evidence="1">Belongs to the universal ribosomal protein uS4 family.</text>
</comment>
<dbReference type="InterPro" id="IPR036986">
    <property type="entry name" value="S4_RNA-bd_sf"/>
</dbReference>
<keyword evidence="5" id="KW-0687">Ribonucleoprotein</keyword>
<dbReference type="PANTHER" id="PTHR11831:SF4">
    <property type="entry name" value="SMALL RIBOSOMAL SUBUNIT PROTEIN US4M"/>
    <property type="match status" value="1"/>
</dbReference>
<keyword evidence="3 6" id="KW-0694">RNA-binding</keyword>
<keyword evidence="2" id="KW-0699">rRNA-binding</keyword>
<dbReference type="GO" id="GO:0015935">
    <property type="term" value="C:small ribosomal subunit"/>
    <property type="evidence" value="ECO:0007669"/>
    <property type="project" value="TreeGrafter"/>
</dbReference>
<dbReference type="SUPFAM" id="SSF55174">
    <property type="entry name" value="Alpha-L RNA-binding motif"/>
    <property type="match status" value="1"/>
</dbReference>
<dbReference type="SMART" id="SM00363">
    <property type="entry name" value="S4"/>
    <property type="match status" value="1"/>
</dbReference>
<protein>
    <submittedName>
        <fullName evidence="8">Ribosomal protein S4</fullName>
    </submittedName>
</protein>
<dbReference type="Gene3D" id="1.10.1050.10">
    <property type="entry name" value="Ribosomal Protein S4 Delta 41, Chain A, domain 1"/>
    <property type="match status" value="1"/>
</dbReference>
<dbReference type="GO" id="GO:0019843">
    <property type="term" value="F:rRNA binding"/>
    <property type="evidence" value="ECO:0007669"/>
    <property type="project" value="UniProtKB-KW"/>
</dbReference>
<evidence type="ECO:0000259" key="7">
    <source>
        <dbReference type="SMART" id="SM00363"/>
    </source>
</evidence>
<dbReference type="CDD" id="cd00165">
    <property type="entry name" value="S4"/>
    <property type="match status" value="1"/>
</dbReference>
<evidence type="ECO:0000256" key="5">
    <source>
        <dbReference type="ARBA" id="ARBA00023274"/>
    </source>
</evidence>
<reference evidence="8" key="1">
    <citation type="submission" date="2017-09" db="EMBL/GenBank/DDBJ databases">
        <title>Your Publication.</title>
        <authorList>
            <person name="Keepers K.G."/>
            <person name="Pogoda C.S."/>
            <person name="Hamsher S.E."/>
            <person name="Stepanek J.G."/>
            <person name="Kane N.C."/>
            <person name="Kociolek J.P."/>
        </authorList>
    </citation>
    <scope>NUCLEOTIDE SEQUENCE</scope>
</reference>
<evidence type="ECO:0000256" key="6">
    <source>
        <dbReference type="PROSITE-ProRule" id="PRU00182"/>
    </source>
</evidence>
<evidence type="ECO:0000313" key="8">
    <source>
        <dbReference type="EMBL" id="AVR57673.1"/>
    </source>
</evidence>